<comment type="caution">
    <text evidence="3">The sequence shown here is derived from an EMBL/GenBank/DDBJ whole genome shotgun (WGS) entry which is preliminary data.</text>
</comment>
<dbReference type="PRINTS" id="PR00837">
    <property type="entry name" value="V5TPXLIKE"/>
</dbReference>
<dbReference type="Proteomes" id="UP000319257">
    <property type="component" value="Unassembled WGS sequence"/>
</dbReference>
<dbReference type="RefSeq" id="XP_030994093.1">
    <property type="nucleotide sequence ID" value="XM_031141728.1"/>
</dbReference>
<proteinExistence type="predicted"/>
<dbReference type="GeneID" id="41974476"/>
<dbReference type="GO" id="GO:0005576">
    <property type="term" value="C:extracellular region"/>
    <property type="evidence" value="ECO:0007669"/>
    <property type="project" value="InterPro"/>
</dbReference>
<name>A0A507AQW6_9PEZI</name>
<dbReference type="PANTHER" id="PTHR10334">
    <property type="entry name" value="CYSTEINE-RICH SECRETORY PROTEIN-RELATED"/>
    <property type="match status" value="1"/>
</dbReference>
<dbReference type="InParanoid" id="A0A507AQW6"/>
<gene>
    <name evidence="3" type="ORF">E0L32_007029</name>
</gene>
<evidence type="ECO:0000259" key="2">
    <source>
        <dbReference type="SMART" id="SM00198"/>
    </source>
</evidence>
<dbReference type="InterPro" id="IPR001283">
    <property type="entry name" value="CRISP-related"/>
</dbReference>
<feature type="domain" description="SCP" evidence="2">
    <location>
        <begin position="39"/>
        <end position="172"/>
    </location>
</feature>
<evidence type="ECO:0000256" key="1">
    <source>
        <dbReference type="SAM" id="SignalP"/>
    </source>
</evidence>
<dbReference type="STRING" id="1093900.A0A507AQW6"/>
<dbReference type="Pfam" id="PF00188">
    <property type="entry name" value="CAP"/>
    <property type="match status" value="1"/>
</dbReference>
<evidence type="ECO:0000313" key="3">
    <source>
        <dbReference type="EMBL" id="TPX12382.1"/>
    </source>
</evidence>
<feature type="chain" id="PRO_5021195339" description="SCP domain-containing protein" evidence="1">
    <location>
        <begin position="23"/>
        <end position="177"/>
    </location>
</feature>
<dbReference type="EMBL" id="SKBQ01000041">
    <property type="protein sequence ID" value="TPX12382.1"/>
    <property type="molecule type" value="Genomic_DNA"/>
</dbReference>
<dbReference type="InterPro" id="IPR018244">
    <property type="entry name" value="Allrgn_V5/Tpx1_CS"/>
</dbReference>
<protein>
    <recommendedName>
        <fullName evidence="2">SCP domain-containing protein</fullName>
    </recommendedName>
</protein>
<evidence type="ECO:0000313" key="4">
    <source>
        <dbReference type="Proteomes" id="UP000319257"/>
    </source>
</evidence>
<dbReference type="AlphaFoldDB" id="A0A507AQW6"/>
<dbReference type="OrthoDB" id="43654at2759"/>
<sequence length="177" mass="19011">MYFKFNTVFTTAVLLLSGLSNATPSAVRENKLVARNLTTDQQNALAIHNSARAAKSLPALQWDAGLQSAAQSYANTMASTGAFKHSGVGGENLFYERGGRYPNPLQDGARAFVNEAPNYHNEAIPQGNFEAYGHYTQVMWNSTTKVGMASATGSNGAVYVVARYSPPGNVVGQRPYN</sequence>
<dbReference type="Gene3D" id="3.40.33.10">
    <property type="entry name" value="CAP"/>
    <property type="match status" value="1"/>
</dbReference>
<reference evidence="3 4" key="1">
    <citation type="submission" date="2019-06" db="EMBL/GenBank/DDBJ databases">
        <title>Draft genome sequence of the filamentous fungus Phialemoniopsis curvata isolated from diesel fuel.</title>
        <authorList>
            <person name="Varaljay V.A."/>
            <person name="Lyon W.J."/>
            <person name="Crouch A.L."/>
            <person name="Drake C.E."/>
            <person name="Hollomon J.M."/>
            <person name="Nadeau L.J."/>
            <person name="Nunn H.S."/>
            <person name="Stevenson B.S."/>
            <person name="Bojanowski C.L."/>
            <person name="Crookes-Goodson W.J."/>
        </authorList>
    </citation>
    <scope>NUCLEOTIDE SEQUENCE [LARGE SCALE GENOMIC DNA]</scope>
    <source>
        <strain evidence="3 4">D216</strain>
    </source>
</reference>
<dbReference type="InterPro" id="IPR035940">
    <property type="entry name" value="CAP_sf"/>
</dbReference>
<dbReference type="PROSITE" id="PS01009">
    <property type="entry name" value="CRISP_1"/>
    <property type="match status" value="1"/>
</dbReference>
<dbReference type="SMART" id="SM00198">
    <property type="entry name" value="SCP"/>
    <property type="match status" value="1"/>
</dbReference>
<feature type="signal peptide" evidence="1">
    <location>
        <begin position="1"/>
        <end position="22"/>
    </location>
</feature>
<organism evidence="3 4">
    <name type="scientific">Thyridium curvatum</name>
    <dbReference type="NCBI Taxonomy" id="1093900"/>
    <lineage>
        <taxon>Eukaryota</taxon>
        <taxon>Fungi</taxon>
        <taxon>Dikarya</taxon>
        <taxon>Ascomycota</taxon>
        <taxon>Pezizomycotina</taxon>
        <taxon>Sordariomycetes</taxon>
        <taxon>Sordariomycetidae</taxon>
        <taxon>Thyridiales</taxon>
        <taxon>Thyridiaceae</taxon>
        <taxon>Thyridium</taxon>
    </lineage>
</organism>
<keyword evidence="1" id="KW-0732">Signal</keyword>
<dbReference type="SUPFAM" id="SSF55797">
    <property type="entry name" value="PR-1-like"/>
    <property type="match status" value="1"/>
</dbReference>
<accession>A0A507AQW6</accession>
<dbReference type="InterPro" id="IPR014044">
    <property type="entry name" value="CAP_dom"/>
</dbReference>
<keyword evidence="4" id="KW-1185">Reference proteome</keyword>